<dbReference type="PANTHER" id="PTHR45641">
    <property type="entry name" value="TETRATRICOPEPTIDE REPEAT PROTEIN (AFU_ORTHOLOGUE AFUA_6G03870)"/>
    <property type="match status" value="1"/>
</dbReference>
<dbReference type="InterPro" id="IPR019734">
    <property type="entry name" value="TPR_rpt"/>
</dbReference>
<evidence type="ECO:0000313" key="5">
    <source>
        <dbReference type="EMBL" id="OCL05638.1"/>
    </source>
</evidence>
<gene>
    <name evidence="5" type="ORF">AOQ84DRAFT_379373</name>
</gene>
<accession>A0A8E2EWJ8</accession>
<protein>
    <recommendedName>
        <fullName evidence="7">Kinesin light chain</fullName>
    </recommendedName>
</protein>
<dbReference type="AlphaFoldDB" id="A0A8E2EWJ8"/>
<keyword evidence="1" id="KW-0677">Repeat</keyword>
<dbReference type="OrthoDB" id="626167at2759"/>
<dbReference type="InterPro" id="IPR011990">
    <property type="entry name" value="TPR-like_helical_dom_sf"/>
</dbReference>
<dbReference type="SUPFAM" id="SSF48452">
    <property type="entry name" value="TPR-like"/>
    <property type="match status" value="1"/>
</dbReference>
<evidence type="ECO:0000313" key="6">
    <source>
        <dbReference type="Proteomes" id="UP000250140"/>
    </source>
</evidence>
<sequence length="211" mass="24027">MYQRALQEYKKARGLDYILTLNTVNNLGNLYKSLGRLNEAEKMYQRALQEKEMAWGLDYILTLDTVNNLGNLYVDLGRLDEAEKMHQRALQGYEKALGPENIQTFLPALRAMWGLAFLSSRQDRVEDARSLYLTALSGYQKVVGDHHPSCQALRDNLAALGREGNKTSAATYRESMQTRSQPQTIVDPGAGHKLQTSRRHKILERLSLKRT</sequence>
<keyword evidence="6" id="KW-1185">Reference proteome</keyword>
<dbReference type="Pfam" id="PF13374">
    <property type="entry name" value="TPR_10"/>
    <property type="match status" value="2"/>
</dbReference>
<evidence type="ECO:0000256" key="3">
    <source>
        <dbReference type="PROSITE-ProRule" id="PRU00339"/>
    </source>
</evidence>
<dbReference type="Gene3D" id="1.25.40.10">
    <property type="entry name" value="Tetratricopeptide repeat domain"/>
    <property type="match status" value="1"/>
</dbReference>
<evidence type="ECO:0000256" key="1">
    <source>
        <dbReference type="ARBA" id="ARBA00022737"/>
    </source>
</evidence>
<evidence type="ECO:0000256" key="4">
    <source>
        <dbReference type="SAM" id="MobiDB-lite"/>
    </source>
</evidence>
<feature type="repeat" description="TPR" evidence="3">
    <location>
        <begin position="21"/>
        <end position="54"/>
    </location>
</feature>
<feature type="region of interest" description="Disordered" evidence="4">
    <location>
        <begin position="176"/>
        <end position="196"/>
    </location>
</feature>
<dbReference type="EMBL" id="KV750246">
    <property type="protein sequence ID" value="OCL05638.1"/>
    <property type="molecule type" value="Genomic_DNA"/>
</dbReference>
<reference evidence="5 6" key="1">
    <citation type="journal article" date="2016" name="Nat. Commun.">
        <title>Ectomycorrhizal ecology is imprinted in the genome of the dominant symbiotic fungus Cenococcum geophilum.</title>
        <authorList>
            <consortium name="DOE Joint Genome Institute"/>
            <person name="Peter M."/>
            <person name="Kohler A."/>
            <person name="Ohm R.A."/>
            <person name="Kuo A."/>
            <person name="Krutzmann J."/>
            <person name="Morin E."/>
            <person name="Arend M."/>
            <person name="Barry K.W."/>
            <person name="Binder M."/>
            <person name="Choi C."/>
            <person name="Clum A."/>
            <person name="Copeland A."/>
            <person name="Grisel N."/>
            <person name="Haridas S."/>
            <person name="Kipfer T."/>
            <person name="LaButti K."/>
            <person name="Lindquist E."/>
            <person name="Lipzen A."/>
            <person name="Maire R."/>
            <person name="Meier B."/>
            <person name="Mihaltcheva S."/>
            <person name="Molinier V."/>
            <person name="Murat C."/>
            <person name="Poggeler S."/>
            <person name="Quandt C.A."/>
            <person name="Sperisen C."/>
            <person name="Tritt A."/>
            <person name="Tisserant E."/>
            <person name="Crous P.W."/>
            <person name="Henrissat B."/>
            <person name="Nehls U."/>
            <person name="Egli S."/>
            <person name="Spatafora J.W."/>
            <person name="Grigoriev I.V."/>
            <person name="Martin F.M."/>
        </authorList>
    </citation>
    <scope>NUCLEOTIDE SEQUENCE [LARGE SCALE GENOMIC DNA]</scope>
    <source>
        <strain evidence="5 6">CBS 207.34</strain>
    </source>
</reference>
<organism evidence="5 6">
    <name type="scientific">Glonium stellatum</name>
    <dbReference type="NCBI Taxonomy" id="574774"/>
    <lineage>
        <taxon>Eukaryota</taxon>
        <taxon>Fungi</taxon>
        <taxon>Dikarya</taxon>
        <taxon>Ascomycota</taxon>
        <taxon>Pezizomycotina</taxon>
        <taxon>Dothideomycetes</taxon>
        <taxon>Pleosporomycetidae</taxon>
        <taxon>Gloniales</taxon>
        <taxon>Gloniaceae</taxon>
        <taxon>Glonium</taxon>
    </lineage>
</organism>
<dbReference type="PANTHER" id="PTHR45641:SF19">
    <property type="entry name" value="NEPHROCYSTIN-3"/>
    <property type="match status" value="1"/>
</dbReference>
<name>A0A8E2EWJ8_9PEZI</name>
<dbReference type="Proteomes" id="UP000250140">
    <property type="component" value="Unassembled WGS sequence"/>
</dbReference>
<dbReference type="Pfam" id="PF13424">
    <property type="entry name" value="TPR_12"/>
    <property type="match status" value="1"/>
</dbReference>
<keyword evidence="2 3" id="KW-0802">TPR repeat</keyword>
<proteinExistence type="predicted"/>
<dbReference type="PROSITE" id="PS50005">
    <property type="entry name" value="TPR"/>
    <property type="match status" value="2"/>
</dbReference>
<dbReference type="SMART" id="SM00028">
    <property type="entry name" value="TPR"/>
    <property type="match status" value="2"/>
</dbReference>
<evidence type="ECO:0008006" key="7">
    <source>
        <dbReference type="Google" id="ProtNLM"/>
    </source>
</evidence>
<evidence type="ECO:0000256" key="2">
    <source>
        <dbReference type="ARBA" id="ARBA00022803"/>
    </source>
</evidence>
<feature type="repeat" description="TPR" evidence="3">
    <location>
        <begin position="63"/>
        <end position="96"/>
    </location>
</feature>